<dbReference type="GO" id="GO:0005737">
    <property type="term" value="C:cytoplasm"/>
    <property type="evidence" value="ECO:0007669"/>
    <property type="project" value="TreeGrafter"/>
</dbReference>
<evidence type="ECO:0000256" key="7">
    <source>
        <dbReference type="ARBA" id="ARBA00022968"/>
    </source>
</evidence>
<dbReference type="GeneID" id="110757814"/>
<reference evidence="17" key="1">
    <citation type="submission" date="2025-08" db="UniProtKB">
        <authorList>
            <consortium name="RefSeq"/>
        </authorList>
    </citation>
    <scope>IDENTIFICATION</scope>
</reference>
<sequence length="521" mass="59709">MDKTKVAGFEESEFGEEKVKQYKMEHYLNHFGGIKVDRIVGVFNFKGERLTSLIIAQPKLCRLKLFAFAATTILLLSVCAVQLSTLSDIIKPRVLMFRSNSQPIAPPQPQTTETERDYENNGYLMVSSNGGLNQMRAGICDMVAIARFMNVTLIVPELDNTSFWNDRSRFEDVFDVDYFISSLRDEVRILKVLPHNQIRRVEIATLYSMPPASWSNMSYYDQILPRIKKYGVLHFTKTDARLANNGIPKEVQELRCKANYKALRFTPPIEELGKKIVRILREKGPFLVLHLRYEMDMLAFSGCTEGCNDKEIEELTNMRFAYPWWKEKIIDSEKKRKAGSCPLTPEETALALRALDIDPGIQVYIAAGDIYGGERRMTSLRLAFPHMVKKESLLRASDLEPFRTHSNQMAALDYIVSLESDIFVPTYGGNMARVVEGHRRYLGFRTSIRVDRKLLVDLIDQYKNGTLSWDEFSQAVKTGHADRMGIPTHRLEIPGKPKEEENFYNNPEECLPPIPKKPKSL</sequence>
<dbReference type="CDD" id="cd11299">
    <property type="entry name" value="O-FucT_plant"/>
    <property type="match status" value="1"/>
</dbReference>
<name>A0A6P5SNP8_PRUAV</name>
<keyword evidence="11" id="KW-0294">Fucose metabolism</keyword>
<evidence type="ECO:0000256" key="3">
    <source>
        <dbReference type="ARBA" id="ARBA00007737"/>
    </source>
</evidence>
<evidence type="ECO:0000256" key="1">
    <source>
        <dbReference type="ARBA" id="ARBA00004606"/>
    </source>
</evidence>
<evidence type="ECO:0000256" key="15">
    <source>
        <dbReference type="SAM" id="Phobius"/>
    </source>
</evidence>
<dbReference type="Proteomes" id="UP000515124">
    <property type="component" value="Unplaced"/>
</dbReference>
<evidence type="ECO:0000256" key="2">
    <source>
        <dbReference type="ARBA" id="ARBA00004881"/>
    </source>
</evidence>
<keyword evidence="8 15" id="KW-1133">Transmembrane helix</keyword>
<evidence type="ECO:0000256" key="9">
    <source>
        <dbReference type="ARBA" id="ARBA00023136"/>
    </source>
</evidence>
<keyword evidence="7" id="KW-0735">Signal-anchor</keyword>
<keyword evidence="9 15" id="KW-0472">Membrane</keyword>
<feature type="region of interest" description="Disordered" evidence="14">
    <location>
        <begin position="494"/>
        <end position="521"/>
    </location>
</feature>
<dbReference type="InterPro" id="IPR019378">
    <property type="entry name" value="GDP-Fuc_O-FucTrfase"/>
</dbReference>
<dbReference type="PANTHER" id="PTHR31741">
    <property type="entry name" value="OS02G0726500 PROTEIN-RELATED"/>
    <property type="match status" value="1"/>
</dbReference>
<evidence type="ECO:0000256" key="5">
    <source>
        <dbReference type="ARBA" id="ARBA00022679"/>
    </source>
</evidence>
<dbReference type="InterPro" id="IPR024709">
    <property type="entry name" value="FucosylTrfase_pln"/>
</dbReference>
<evidence type="ECO:0000256" key="11">
    <source>
        <dbReference type="ARBA" id="ARBA00023253"/>
    </source>
</evidence>
<dbReference type="FunFam" id="3.40.50.11350:FF:000011">
    <property type="entry name" value="O-fucosyltransferase 28"/>
    <property type="match status" value="1"/>
</dbReference>
<proteinExistence type="inferred from homology"/>
<dbReference type="GO" id="GO:0006004">
    <property type="term" value="P:fucose metabolic process"/>
    <property type="evidence" value="ECO:0007669"/>
    <property type="project" value="UniProtKB-KW"/>
</dbReference>
<comment type="similarity">
    <text evidence="3">Belongs to the glycosyltransferase GT106 family.</text>
</comment>
<evidence type="ECO:0000256" key="14">
    <source>
        <dbReference type="SAM" id="MobiDB-lite"/>
    </source>
</evidence>
<keyword evidence="12" id="KW-0119">Carbohydrate metabolism</keyword>
<dbReference type="GO" id="GO:0016757">
    <property type="term" value="F:glycosyltransferase activity"/>
    <property type="evidence" value="ECO:0007669"/>
    <property type="project" value="UniProtKB-KW"/>
</dbReference>
<keyword evidence="5" id="KW-0808">Transferase</keyword>
<dbReference type="AlphaFoldDB" id="A0A6P5SNP8"/>
<dbReference type="PANTHER" id="PTHR31741:SF45">
    <property type="entry name" value="O-FUCOSYLTRANSFERASE FAMILY PROTEIN"/>
    <property type="match status" value="1"/>
</dbReference>
<dbReference type="Pfam" id="PF10250">
    <property type="entry name" value="O-FucT"/>
    <property type="match status" value="1"/>
</dbReference>
<comment type="pathway">
    <text evidence="2">Glycan metabolism.</text>
</comment>
<feature type="transmembrane region" description="Helical" evidence="15">
    <location>
        <begin position="65"/>
        <end position="83"/>
    </location>
</feature>
<keyword evidence="10" id="KW-0325">Glycoprotein</keyword>
<evidence type="ECO:0000256" key="12">
    <source>
        <dbReference type="ARBA" id="ARBA00023277"/>
    </source>
</evidence>
<dbReference type="GO" id="GO:0016020">
    <property type="term" value="C:membrane"/>
    <property type="evidence" value="ECO:0007669"/>
    <property type="project" value="UniProtKB-SubCell"/>
</dbReference>
<evidence type="ECO:0000256" key="8">
    <source>
        <dbReference type="ARBA" id="ARBA00022989"/>
    </source>
</evidence>
<accession>A0A6P5SNP8</accession>
<comment type="subcellular location">
    <subcellularLocation>
        <location evidence="1">Membrane</location>
        <topology evidence="1">Single-pass type II membrane protein</topology>
    </subcellularLocation>
</comment>
<evidence type="ECO:0000256" key="4">
    <source>
        <dbReference type="ARBA" id="ARBA00022676"/>
    </source>
</evidence>
<keyword evidence="16" id="KW-1185">Reference proteome</keyword>
<keyword evidence="6 15" id="KW-0812">Transmembrane</keyword>
<organism evidence="16 17">
    <name type="scientific">Prunus avium</name>
    <name type="common">Cherry</name>
    <name type="synonym">Cerasus avium</name>
    <dbReference type="NCBI Taxonomy" id="42229"/>
    <lineage>
        <taxon>Eukaryota</taxon>
        <taxon>Viridiplantae</taxon>
        <taxon>Streptophyta</taxon>
        <taxon>Embryophyta</taxon>
        <taxon>Tracheophyta</taxon>
        <taxon>Spermatophyta</taxon>
        <taxon>Magnoliopsida</taxon>
        <taxon>eudicotyledons</taxon>
        <taxon>Gunneridae</taxon>
        <taxon>Pentapetalae</taxon>
        <taxon>rosids</taxon>
        <taxon>fabids</taxon>
        <taxon>Rosales</taxon>
        <taxon>Rosaceae</taxon>
        <taxon>Amygdaloideae</taxon>
        <taxon>Amygdaleae</taxon>
        <taxon>Prunus</taxon>
    </lineage>
</organism>
<evidence type="ECO:0000256" key="13">
    <source>
        <dbReference type="ARBA" id="ARBA00030350"/>
    </source>
</evidence>
<dbReference type="RefSeq" id="XP_021815236.1">
    <property type="nucleotide sequence ID" value="XM_021959544.1"/>
</dbReference>
<evidence type="ECO:0000313" key="17">
    <source>
        <dbReference type="RefSeq" id="XP_021815236.1"/>
    </source>
</evidence>
<evidence type="ECO:0000256" key="6">
    <source>
        <dbReference type="ARBA" id="ARBA00022692"/>
    </source>
</evidence>
<dbReference type="KEGG" id="pavi:110757814"/>
<gene>
    <name evidence="17" type="primary">LOC110757814</name>
</gene>
<evidence type="ECO:0000313" key="16">
    <source>
        <dbReference type="Proteomes" id="UP000515124"/>
    </source>
</evidence>
<protein>
    <recommendedName>
        <fullName evidence="13">O-fucosyltransferase family protein</fullName>
    </recommendedName>
</protein>
<keyword evidence="4" id="KW-0328">Glycosyltransferase</keyword>
<evidence type="ECO:0000256" key="10">
    <source>
        <dbReference type="ARBA" id="ARBA00023180"/>
    </source>
</evidence>